<sequence length="280" mass="29990">MTKIKLVTDSSIQLTPDEISTNDIHVIPLTISIDGTTYIDGQTITRSEFMDKMAAAKDLPKTSQPAIGSFAELYDELTADGSEVLSVHMTETISGTVNSARQAAELTNGNVTVVDSDFTDRALAFQVLEAAKMAAAGAEMDAIVARMATVRDNTTLIMGVSNLDNLVKGGRMSRVSGMLSSLLNIKVILQLKDAQLTALQKGRGMKTINKFVDEFIQEMQNVKDITAIGISHADAADMVAPYAEKIRSLLPNVPLLVEPTDPVIATHTGAGAFAITYYHG</sequence>
<dbReference type="PANTHER" id="PTHR33434">
    <property type="entry name" value="DEGV DOMAIN-CONTAINING PROTEIN DR_1986-RELATED"/>
    <property type="match status" value="1"/>
</dbReference>
<evidence type="ECO:0000313" key="2">
    <source>
        <dbReference type="EMBL" id="KRM72616.1"/>
    </source>
</evidence>
<dbReference type="PANTHER" id="PTHR33434:SF8">
    <property type="entry name" value="DEGV DOMAIN-CONTAINING PROTEIN SPR1019"/>
    <property type="match status" value="1"/>
</dbReference>
<protein>
    <recommendedName>
        <fullName evidence="4">DegV family protein</fullName>
    </recommendedName>
</protein>
<dbReference type="InterPro" id="IPR050270">
    <property type="entry name" value="DegV_domain_contain"/>
</dbReference>
<dbReference type="NCBIfam" id="TIGR00762">
    <property type="entry name" value="DegV"/>
    <property type="match status" value="1"/>
</dbReference>
<dbReference type="InterPro" id="IPR003797">
    <property type="entry name" value="DegV"/>
</dbReference>
<dbReference type="RefSeq" id="WP_057893640.1">
    <property type="nucleotide sequence ID" value="NZ_AYZQ01000001.1"/>
</dbReference>
<dbReference type="GO" id="GO:0008289">
    <property type="term" value="F:lipid binding"/>
    <property type="evidence" value="ECO:0007669"/>
    <property type="project" value="UniProtKB-KW"/>
</dbReference>
<dbReference type="Gene3D" id="3.40.50.10170">
    <property type="match status" value="1"/>
</dbReference>
<keyword evidence="3" id="KW-1185">Reference proteome</keyword>
<reference evidence="2 3" key="1">
    <citation type="journal article" date="2015" name="Genome Announc.">
        <title>Expanding the biotechnology potential of lactobacilli through comparative genomics of 213 strains and associated genera.</title>
        <authorList>
            <person name="Sun Z."/>
            <person name="Harris H.M."/>
            <person name="McCann A."/>
            <person name="Guo C."/>
            <person name="Argimon S."/>
            <person name="Zhang W."/>
            <person name="Yang X."/>
            <person name="Jeffery I.B."/>
            <person name="Cooney J.C."/>
            <person name="Kagawa T.F."/>
            <person name="Liu W."/>
            <person name="Song Y."/>
            <person name="Salvetti E."/>
            <person name="Wrobel A."/>
            <person name="Rasinkangas P."/>
            <person name="Parkhill J."/>
            <person name="Rea M.C."/>
            <person name="O'Sullivan O."/>
            <person name="Ritari J."/>
            <person name="Douillard F.P."/>
            <person name="Paul Ross R."/>
            <person name="Yang R."/>
            <person name="Briner A.E."/>
            <person name="Felis G.E."/>
            <person name="de Vos W.M."/>
            <person name="Barrangou R."/>
            <person name="Klaenhammer T.R."/>
            <person name="Caufield P.W."/>
            <person name="Cui Y."/>
            <person name="Zhang H."/>
            <person name="O'Toole P.W."/>
        </authorList>
    </citation>
    <scope>NUCLEOTIDE SEQUENCE [LARGE SCALE GENOMIC DNA]</scope>
    <source>
        <strain evidence="2 3">DSM 23927</strain>
    </source>
</reference>
<comment type="caution">
    <text evidence="2">The sequence shown here is derived from an EMBL/GenBank/DDBJ whole genome shotgun (WGS) entry which is preliminary data.</text>
</comment>
<dbReference type="OrthoDB" id="5429275at2"/>
<dbReference type="Pfam" id="PF02645">
    <property type="entry name" value="DegV"/>
    <property type="match status" value="1"/>
</dbReference>
<keyword evidence="1" id="KW-0446">Lipid-binding</keyword>
<evidence type="ECO:0000256" key="1">
    <source>
        <dbReference type="ARBA" id="ARBA00023121"/>
    </source>
</evidence>
<dbReference type="AlphaFoldDB" id="A0A0R2AZ82"/>
<evidence type="ECO:0008006" key="4">
    <source>
        <dbReference type="Google" id="ProtNLM"/>
    </source>
</evidence>
<dbReference type="Proteomes" id="UP000051672">
    <property type="component" value="Unassembled WGS sequence"/>
</dbReference>
<dbReference type="SUPFAM" id="SSF82549">
    <property type="entry name" value="DAK1/DegV-like"/>
    <property type="match status" value="1"/>
</dbReference>
<dbReference type="PROSITE" id="PS51482">
    <property type="entry name" value="DEGV"/>
    <property type="match status" value="1"/>
</dbReference>
<gene>
    <name evidence="2" type="ORF">FC34_GL000325</name>
</gene>
<dbReference type="PATRIC" id="fig|1423727.3.peg.328"/>
<accession>A0A0R2AZ82</accession>
<dbReference type="InterPro" id="IPR043168">
    <property type="entry name" value="DegV_C"/>
</dbReference>
<dbReference type="Gene3D" id="3.30.1180.10">
    <property type="match status" value="1"/>
</dbReference>
<organism evidence="2 3">
    <name type="scientific">Lacticaseibacillus brantae DSM 23927</name>
    <dbReference type="NCBI Taxonomy" id="1423727"/>
    <lineage>
        <taxon>Bacteria</taxon>
        <taxon>Bacillati</taxon>
        <taxon>Bacillota</taxon>
        <taxon>Bacilli</taxon>
        <taxon>Lactobacillales</taxon>
        <taxon>Lactobacillaceae</taxon>
        <taxon>Lacticaseibacillus</taxon>
    </lineage>
</organism>
<name>A0A0R2AZ82_9LACO</name>
<proteinExistence type="predicted"/>
<evidence type="ECO:0000313" key="3">
    <source>
        <dbReference type="Proteomes" id="UP000051672"/>
    </source>
</evidence>
<dbReference type="STRING" id="1423727.FC34_GL000325"/>
<dbReference type="EMBL" id="AYZQ01000001">
    <property type="protein sequence ID" value="KRM72616.1"/>
    <property type="molecule type" value="Genomic_DNA"/>
</dbReference>